<keyword evidence="3 5" id="KW-0378">Hydrolase</keyword>
<dbReference type="PANTHER" id="PTHR42732:SF1">
    <property type="entry name" value="BETA-MANNOSIDASE"/>
    <property type="match status" value="1"/>
</dbReference>
<evidence type="ECO:0000259" key="9">
    <source>
        <dbReference type="Pfam" id="PF16355"/>
    </source>
</evidence>
<keyword evidence="4 5" id="KW-0326">Glycosidase</keyword>
<dbReference type="InterPro" id="IPR011683">
    <property type="entry name" value="Glyco_hydro_53"/>
</dbReference>
<dbReference type="Pfam" id="PF07745">
    <property type="entry name" value="Glyco_hydro_53"/>
    <property type="match status" value="1"/>
</dbReference>
<feature type="domain" description="Glycoside hydrolase family 2 immunoglobulin-like beta-sandwich" evidence="6">
    <location>
        <begin position="204"/>
        <end position="303"/>
    </location>
</feature>
<dbReference type="Gene3D" id="2.60.40.10">
    <property type="entry name" value="Immunoglobulins"/>
    <property type="match status" value="3"/>
</dbReference>
<dbReference type="InterPro" id="IPR017853">
    <property type="entry name" value="GH"/>
</dbReference>
<evidence type="ECO:0000259" key="10">
    <source>
        <dbReference type="Pfam" id="PF18565"/>
    </source>
</evidence>
<evidence type="ECO:0000259" key="7">
    <source>
        <dbReference type="Pfam" id="PF02836"/>
    </source>
</evidence>
<comment type="catalytic activity">
    <reaction evidence="5">
        <text>The enzyme specifically hydrolyzes (1-&gt;4)-beta-D-galactosidic linkages in type I arabinogalactans.</text>
        <dbReference type="EC" id="3.2.1.89"/>
    </reaction>
</comment>
<dbReference type="InterPro" id="IPR006104">
    <property type="entry name" value="Glyco_hydro_2_N"/>
</dbReference>
<feature type="signal peptide" evidence="5">
    <location>
        <begin position="1"/>
        <end position="23"/>
    </location>
</feature>
<dbReference type="EC" id="3.2.1.89" evidence="5"/>
<dbReference type="SUPFAM" id="SSF49785">
    <property type="entry name" value="Galactose-binding domain-like"/>
    <property type="match status" value="1"/>
</dbReference>
<evidence type="ECO:0000259" key="8">
    <source>
        <dbReference type="Pfam" id="PF02837"/>
    </source>
</evidence>
<dbReference type="SUPFAM" id="SSF51445">
    <property type="entry name" value="(Trans)glycosidases"/>
    <property type="match status" value="2"/>
</dbReference>
<reference evidence="11" key="2">
    <citation type="submission" date="2021-04" db="EMBL/GenBank/DDBJ databases">
        <authorList>
            <person name="Gilroy R."/>
        </authorList>
    </citation>
    <scope>NUCLEOTIDE SEQUENCE</scope>
    <source>
        <strain evidence="11">G4-2901</strain>
    </source>
</reference>
<dbReference type="InterPro" id="IPR036156">
    <property type="entry name" value="Beta-gal/glucu_dom_sf"/>
</dbReference>
<dbReference type="Pfam" id="PF16355">
    <property type="entry name" value="DUF4982"/>
    <property type="match status" value="1"/>
</dbReference>
<dbReference type="Pfam" id="PF00703">
    <property type="entry name" value="Glyco_hydro_2"/>
    <property type="match status" value="1"/>
</dbReference>
<dbReference type="InterPro" id="IPR040605">
    <property type="entry name" value="Glyco_hydro2_dom5"/>
</dbReference>
<dbReference type="Pfam" id="PF18565">
    <property type="entry name" value="Glyco_hydro2_C5"/>
    <property type="match status" value="1"/>
</dbReference>
<dbReference type="InterPro" id="IPR006103">
    <property type="entry name" value="Glyco_hydro_2_cat"/>
</dbReference>
<dbReference type="GO" id="GO:0005975">
    <property type="term" value="P:carbohydrate metabolic process"/>
    <property type="evidence" value="ECO:0007669"/>
    <property type="project" value="InterPro"/>
</dbReference>
<evidence type="ECO:0000313" key="11">
    <source>
        <dbReference type="EMBL" id="MBU3837473.1"/>
    </source>
</evidence>
<dbReference type="Gene3D" id="2.60.120.260">
    <property type="entry name" value="Galactose-binding domain-like"/>
    <property type="match status" value="1"/>
</dbReference>
<comment type="caution">
    <text evidence="11">The sequence shown here is derived from an EMBL/GenBank/DDBJ whole genome shotgun (WGS) entry which is preliminary data.</text>
</comment>
<dbReference type="InterPro" id="IPR006102">
    <property type="entry name" value="Ig-like_GH2"/>
</dbReference>
<evidence type="ECO:0000313" key="12">
    <source>
        <dbReference type="Proteomes" id="UP000783796"/>
    </source>
</evidence>
<keyword evidence="5" id="KW-0732">Signal</keyword>
<sequence length="1172" mass="133204">MKLTKLITALLFLVPVFSGNANAQRNIQTLEKGWKFFKGEASGAEESDYNDSKWGNVTVPHDWAIFGPFDRNNDLQNVAITQNFETQASVKTGRTGGLPYVGVGWYRTTFNVDNDKQTTLVFDGAMSEARVYVNGQEACFWPLGYNSFHCDVTSLINKDGKNNILAVRLENRPQSSRWYPGAGLYRNVHVITTEKIHVPVWGTQITTPHVGKDYASVNLRTEIKNADKKKLTVITRIYSPEGKVVAVKNNQGFINHGQPFTQNFVVNNPLLWSPEEPNLYKAVSEIYADGTLQDTYSTTFGIRTIEYIADKGFFLNGKHRKFQGVCNHHDLGPLGAAVNVSALRHQLKLLKDMGCDAIRTAHNMPAPELVKLCDEMGFMMMIEPFDEWDIAKCDNGYHRFFNEWAEKDMVNMLRQYRNNACVVMWSIGNEVPTQCSPEGYKVAKFLQDICHREDPTRPVTCGMDQVSCVLNNGFAAMLDIPGFNYRAHRYEEAYERLPQNIVLGSETSSTVSSRGVYKFPAESKADAKYDDHQSSSYDLEYCSWSNIPDIDFALAEDHEWTIGQFVWTGFDYLGEPSPYDTDAWPNHSSMFGIIDLASIPKDRYYLYRSVWNKDAETLHILPHWNWEGHEGKDVPVFVYTNYPSAELFVNGVSQGIRTKNDSTVVNRYRLMWHNVKYQPGELKVIAYNSDGSKAAEKSLHTAGKPYRIKLVSDYTSLKADGKDLAYVTLRIEDKDGNLCPTDGRLVNFRVDGAGKYRASANGDPTCLDLFHKPEMHAFNGMLTVVLQAGEKPGKIRLRASAKGLKTGEFEIPVTEYSTEKEDYEPFYKGADISWVTEMESQGHKFYNKKGEEKECTSLMKELGLNAIRLRVWVNPKEGWSSKEDMLKLARRAKANGMELMVDFHYSDWWADPGQQHKPAAWKNLSFDKLKTAMADHTKDVLEALKAEGITPKWVQVGNEIRPGMLWDENPETSGASYDIRECDVKESGSKSTAVKFRMNWKNLAELINSGYDAVKSVFPGSTVIVHLDNGYDKELYRWFFDELKANGGKWDMIGMSIYPYWTMMEKPEYTPEKTINDCIENIRLVNERYNCDVMIVETGMECADDNGNLANKETLNNGYKLLRKLITKCIESTDGICKGVFYWEPECKPNKYRLGAFTEDGRPTEIMDAFMP</sequence>
<dbReference type="PANTHER" id="PTHR42732">
    <property type="entry name" value="BETA-GALACTOSIDASE"/>
    <property type="match status" value="1"/>
</dbReference>
<dbReference type="Pfam" id="PF02836">
    <property type="entry name" value="Glyco_hydro_2_C"/>
    <property type="match status" value="1"/>
</dbReference>
<evidence type="ECO:0000256" key="3">
    <source>
        <dbReference type="ARBA" id="ARBA00022801"/>
    </source>
</evidence>
<dbReference type="GO" id="GO:0015926">
    <property type="term" value="F:glucosidase activity"/>
    <property type="evidence" value="ECO:0007669"/>
    <property type="project" value="InterPro"/>
</dbReference>
<dbReference type="SUPFAM" id="SSF49373">
    <property type="entry name" value="Invasin/intimin cell-adhesion fragments"/>
    <property type="match status" value="1"/>
</dbReference>
<evidence type="ECO:0000256" key="4">
    <source>
        <dbReference type="ARBA" id="ARBA00023295"/>
    </source>
</evidence>
<feature type="domain" description="Glycoside hydrolase family 2 catalytic" evidence="7">
    <location>
        <begin position="308"/>
        <end position="535"/>
    </location>
</feature>
<dbReference type="InterPro" id="IPR008964">
    <property type="entry name" value="Invasin/intimin_cell_adhesion"/>
</dbReference>
<name>A0A948TAC5_9BACT</name>
<organism evidence="11 12">
    <name type="scientific">Candidatus Phocaeicola faecigallinarum</name>
    <dbReference type="NCBI Taxonomy" id="2838732"/>
    <lineage>
        <taxon>Bacteria</taxon>
        <taxon>Pseudomonadati</taxon>
        <taxon>Bacteroidota</taxon>
        <taxon>Bacteroidia</taxon>
        <taxon>Bacteroidales</taxon>
        <taxon>Bacteroidaceae</taxon>
        <taxon>Phocaeicola</taxon>
    </lineage>
</organism>
<feature type="chain" id="PRO_5038157690" description="Arabinogalactan endo-beta-1,4-galactanase" evidence="5">
    <location>
        <begin position="24"/>
        <end position="1172"/>
    </location>
</feature>
<dbReference type="GO" id="GO:0031218">
    <property type="term" value="F:arabinogalactan endo-1,4-beta-galactosidase activity"/>
    <property type="evidence" value="ECO:0007669"/>
    <property type="project" value="UniProtKB-EC"/>
</dbReference>
<comment type="similarity">
    <text evidence="2 5">Belongs to the glycosyl hydrolase 53 family.</text>
</comment>
<evidence type="ECO:0000256" key="5">
    <source>
        <dbReference type="RuleBase" id="RU361192"/>
    </source>
</evidence>
<proteinExistence type="inferred from homology"/>
<comment type="similarity">
    <text evidence="1">Belongs to the glycosyl hydrolase 2 family.</text>
</comment>
<dbReference type="SUPFAM" id="SSF49303">
    <property type="entry name" value="beta-Galactosidase/glucuronidase domain"/>
    <property type="match status" value="1"/>
</dbReference>
<feature type="domain" description="DUF4982" evidence="9">
    <location>
        <begin position="631"/>
        <end position="694"/>
    </location>
</feature>
<evidence type="ECO:0000259" key="6">
    <source>
        <dbReference type="Pfam" id="PF00703"/>
    </source>
</evidence>
<dbReference type="InterPro" id="IPR013783">
    <property type="entry name" value="Ig-like_fold"/>
</dbReference>
<dbReference type="AlphaFoldDB" id="A0A948TAC5"/>
<dbReference type="EMBL" id="JAHLFW010000038">
    <property type="protein sequence ID" value="MBU3837473.1"/>
    <property type="molecule type" value="Genomic_DNA"/>
</dbReference>
<dbReference type="InterPro" id="IPR032311">
    <property type="entry name" value="DUF4982"/>
</dbReference>
<evidence type="ECO:0000256" key="1">
    <source>
        <dbReference type="ARBA" id="ARBA00007401"/>
    </source>
</evidence>
<feature type="domain" description="Glycoside hydrolase family 2" evidence="10">
    <location>
        <begin position="708"/>
        <end position="808"/>
    </location>
</feature>
<dbReference type="InterPro" id="IPR051913">
    <property type="entry name" value="GH2_Domain-Containing"/>
</dbReference>
<accession>A0A948TAC5</accession>
<dbReference type="Proteomes" id="UP000783796">
    <property type="component" value="Unassembled WGS sequence"/>
</dbReference>
<feature type="domain" description="Glycosyl hydrolases family 2 sugar binding" evidence="8">
    <location>
        <begin position="47"/>
        <end position="189"/>
    </location>
</feature>
<gene>
    <name evidence="11" type="ORF">H9777_03955</name>
</gene>
<reference evidence="11" key="1">
    <citation type="journal article" date="2021" name="PeerJ">
        <title>Extensive microbial diversity within the chicken gut microbiome revealed by metagenomics and culture.</title>
        <authorList>
            <person name="Gilroy R."/>
            <person name="Ravi A."/>
            <person name="Getino M."/>
            <person name="Pursley I."/>
            <person name="Horton D.L."/>
            <person name="Alikhan N.F."/>
            <person name="Baker D."/>
            <person name="Gharbi K."/>
            <person name="Hall N."/>
            <person name="Watson M."/>
            <person name="Adriaenssens E.M."/>
            <person name="Foster-Nyarko E."/>
            <person name="Jarju S."/>
            <person name="Secka A."/>
            <person name="Antonio M."/>
            <person name="Oren A."/>
            <person name="Chaudhuri R.R."/>
            <person name="La Ragione R."/>
            <person name="Hildebrand F."/>
            <person name="Pallen M.J."/>
        </authorList>
    </citation>
    <scope>NUCLEOTIDE SEQUENCE</scope>
    <source>
        <strain evidence="11">G4-2901</strain>
    </source>
</reference>
<dbReference type="Pfam" id="PF02837">
    <property type="entry name" value="Glyco_hydro_2_N"/>
    <property type="match status" value="1"/>
</dbReference>
<dbReference type="Gene3D" id="3.20.20.80">
    <property type="entry name" value="Glycosidases"/>
    <property type="match status" value="2"/>
</dbReference>
<evidence type="ECO:0000256" key="2">
    <source>
        <dbReference type="ARBA" id="ARBA00010687"/>
    </source>
</evidence>
<protein>
    <recommendedName>
        <fullName evidence="5">Arabinogalactan endo-beta-1,4-galactanase</fullName>
        <ecNumber evidence="5">3.2.1.89</ecNumber>
    </recommendedName>
</protein>
<dbReference type="InterPro" id="IPR008979">
    <property type="entry name" value="Galactose-bd-like_sf"/>
</dbReference>